<comment type="caution">
    <text evidence="1">The sequence shown here is derived from an EMBL/GenBank/DDBJ whole genome shotgun (WGS) entry which is preliminary data.</text>
</comment>
<reference evidence="1 2" key="1">
    <citation type="journal article" date="2021" name="Hortic Res">
        <title>High-quality reference genome and annotation aids understanding of berry development for evergreen blueberry (Vaccinium darrowii).</title>
        <authorList>
            <person name="Yu J."/>
            <person name="Hulse-Kemp A.M."/>
            <person name="Babiker E."/>
            <person name="Staton M."/>
        </authorList>
    </citation>
    <scope>NUCLEOTIDE SEQUENCE [LARGE SCALE GENOMIC DNA]</scope>
    <source>
        <strain evidence="2">cv. NJ 8807/NJ 8810</strain>
        <tissue evidence="1">Young leaf</tissue>
    </source>
</reference>
<evidence type="ECO:0000313" key="1">
    <source>
        <dbReference type="EMBL" id="KAH7847524.1"/>
    </source>
</evidence>
<gene>
    <name evidence="1" type="ORF">Vadar_027183</name>
</gene>
<protein>
    <submittedName>
        <fullName evidence="1">Uncharacterized protein</fullName>
    </submittedName>
</protein>
<proteinExistence type="predicted"/>
<evidence type="ECO:0000313" key="2">
    <source>
        <dbReference type="Proteomes" id="UP000828048"/>
    </source>
</evidence>
<dbReference type="EMBL" id="CM037155">
    <property type="protein sequence ID" value="KAH7847524.1"/>
    <property type="molecule type" value="Genomic_DNA"/>
</dbReference>
<organism evidence="1 2">
    <name type="scientific">Vaccinium darrowii</name>
    <dbReference type="NCBI Taxonomy" id="229202"/>
    <lineage>
        <taxon>Eukaryota</taxon>
        <taxon>Viridiplantae</taxon>
        <taxon>Streptophyta</taxon>
        <taxon>Embryophyta</taxon>
        <taxon>Tracheophyta</taxon>
        <taxon>Spermatophyta</taxon>
        <taxon>Magnoliopsida</taxon>
        <taxon>eudicotyledons</taxon>
        <taxon>Gunneridae</taxon>
        <taxon>Pentapetalae</taxon>
        <taxon>asterids</taxon>
        <taxon>Ericales</taxon>
        <taxon>Ericaceae</taxon>
        <taxon>Vaccinioideae</taxon>
        <taxon>Vaccinieae</taxon>
        <taxon>Vaccinium</taxon>
    </lineage>
</organism>
<sequence length="97" mass="11446">MVDQKSVVAQSHELQKITHEILSDGMTIDEQFQVAVLIDKLPTGWKEFKKDLRYKTKDFSIDCLIARLRVKEEARKQDQKDEVLFVAKKKELEFDYT</sequence>
<keyword evidence="2" id="KW-1185">Reference proteome</keyword>
<name>A0ACB7Y1W6_9ERIC</name>
<dbReference type="Proteomes" id="UP000828048">
    <property type="component" value="Chromosome 5"/>
</dbReference>
<accession>A0ACB7Y1W6</accession>